<evidence type="ECO:0000259" key="1">
    <source>
        <dbReference type="Pfam" id="PF01261"/>
    </source>
</evidence>
<dbReference type="InterPro" id="IPR013022">
    <property type="entry name" value="Xyl_isomerase-like_TIM-brl"/>
</dbReference>
<evidence type="ECO:0000313" key="3">
    <source>
        <dbReference type="Proteomes" id="UP000199382"/>
    </source>
</evidence>
<keyword evidence="2" id="KW-0413">Isomerase</keyword>
<dbReference type="Proteomes" id="UP000199382">
    <property type="component" value="Unassembled WGS sequence"/>
</dbReference>
<dbReference type="OrthoDB" id="9801426at2"/>
<organism evidence="2 3">
    <name type="scientific">Aliiruegeria lutimaris</name>
    <dbReference type="NCBI Taxonomy" id="571298"/>
    <lineage>
        <taxon>Bacteria</taxon>
        <taxon>Pseudomonadati</taxon>
        <taxon>Pseudomonadota</taxon>
        <taxon>Alphaproteobacteria</taxon>
        <taxon>Rhodobacterales</taxon>
        <taxon>Roseobacteraceae</taxon>
        <taxon>Aliiruegeria</taxon>
    </lineage>
</organism>
<keyword evidence="3" id="KW-1185">Reference proteome</keyword>
<dbReference type="EMBL" id="FNEK01000012">
    <property type="protein sequence ID" value="SDJ12565.1"/>
    <property type="molecule type" value="Genomic_DNA"/>
</dbReference>
<accession>A0A1G8R7M5</accession>
<dbReference type="STRING" id="571298.SAMN04488026_101272"/>
<feature type="domain" description="Xylose isomerase-like TIM barrel" evidence="1">
    <location>
        <begin position="36"/>
        <end position="273"/>
    </location>
</feature>
<dbReference type="RefSeq" id="WP_093153097.1">
    <property type="nucleotide sequence ID" value="NZ_FNEK01000012.1"/>
</dbReference>
<dbReference type="Pfam" id="PF01261">
    <property type="entry name" value="AP_endonuc_2"/>
    <property type="match status" value="1"/>
</dbReference>
<reference evidence="2 3" key="1">
    <citation type="submission" date="2016-10" db="EMBL/GenBank/DDBJ databases">
        <authorList>
            <person name="de Groot N.N."/>
        </authorList>
    </citation>
    <scope>NUCLEOTIDE SEQUENCE [LARGE SCALE GENOMIC DNA]</scope>
    <source>
        <strain evidence="2 3">DSM 25294</strain>
    </source>
</reference>
<sequence length="317" mass="35454">MLKLSIITLFLGQTKNRFLVYQDAADTPTHLDRAGAAEGIGAVELRCPADTSDIAATKEALKRNNLAVSAINFASVRNDRWLRGAWTAEDPAERRAAVDEAKRAIDLAAELGAPRFHTCPLNEGFDYPFELDPIAALDYSAECFEQICAHNRDMKICIEYKINEPRVRCQIGNAGELIAFANIVGADNLGATLDAGHCFLADENPAAAAALLHKCNRLFYVHINDNDTRGDWDLTPGTWHTWEFIELFFTLERLGYDDWIAFDIVCKEHESPQVFTDAAAIANKLKEISLRIDKEDMATRYKSRNPTSTMRMLNDLL</sequence>
<name>A0A1G8R7M5_9RHOB</name>
<dbReference type="AlphaFoldDB" id="A0A1G8R7M5"/>
<evidence type="ECO:0000313" key="2">
    <source>
        <dbReference type="EMBL" id="SDJ12565.1"/>
    </source>
</evidence>
<dbReference type="Gene3D" id="3.20.20.150">
    <property type="entry name" value="Divalent-metal-dependent TIM barrel enzymes"/>
    <property type="match status" value="1"/>
</dbReference>
<protein>
    <submittedName>
        <fullName evidence="2">Xylose isomerase</fullName>
    </submittedName>
</protein>
<dbReference type="PANTHER" id="PTHR12110">
    <property type="entry name" value="HYDROXYPYRUVATE ISOMERASE"/>
    <property type="match status" value="1"/>
</dbReference>
<gene>
    <name evidence="2" type="ORF">SAMN04488026_101272</name>
</gene>
<proteinExistence type="predicted"/>
<dbReference type="InterPro" id="IPR036237">
    <property type="entry name" value="Xyl_isomerase-like_sf"/>
</dbReference>
<dbReference type="GO" id="GO:0016853">
    <property type="term" value="F:isomerase activity"/>
    <property type="evidence" value="ECO:0007669"/>
    <property type="project" value="UniProtKB-KW"/>
</dbReference>
<dbReference type="InterPro" id="IPR050312">
    <property type="entry name" value="IolE/XylAMocC-like"/>
</dbReference>
<dbReference type="SUPFAM" id="SSF51658">
    <property type="entry name" value="Xylose isomerase-like"/>
    <property type="match status" value="1"/>
</dbReference>